<dbReference type="GO" id="GO:0003700">
    <property type="term" value="F:DNA-binding transcription factor activity"/>
    <property type="evidence" value="ECO:0007669"/>
    <property type="project" value="InterPro"/>
</dbReference>
<gene>
    <name evidence="6" type="ORF">CEX98_03815</name>
</gene>
<dbReference type="FunFam" id="1.10.10.10:FF:000001">
    <property type="entry name" value="LysR family transcriptional regulator"/>
    <property type="match status" value="1"/>
</dbReference>
<keyword evidence="4" id="KW-0804">Transcription</keyword>
<evidence type="ECO:0000256" key="4">
    <source>
        <dbReference type="ARBA" id="ARBA00023163"/>
    </source>
</evidence>
<dbReference type="InterPro" id="IPR000847">
    <property type="entry name" value="LysR_HTH_N"/>
</dbReference>
<dbReference type="AlphaFoldDB" id="A0A2A5JUN3"/>
<evidence type="ECO:0000259" key="5">
    <source>
        <dbReference type="PROSITE" id="PS50931"/>
    </source>
</evidence>
<sequence>MDWLTGVRSFHRVVEFGSFTKAAEEEGISASAISKRIDWLEQQLGLSLFIRTTRQINLTEAGQQFLPKAAAWLAQFDSLLDHGQELNQELSGSLKIASTLAVGSTILMPNIESFLSRYPKLKIHLNVIAPGAHPDLNHDLVITRYYEAFDSSSHKGSRLIDYQMQIFGAPHYLKQHKPIESLDDLRQHKMLLSSYYHKLGGIILESGDVFQFDNYNFVSDQLNAMLTAAVQGLGLVFISPSYVQRELDQGLLVPVLPEVKSETKQLWAYYPKANYTPYKTQLFIKHLKIQLNLTE</sequence>
<evidence type="ECO:0000256" key="1">
    <source>
        <dbReference type="ARBA" id="ARBA00009437"/>
    </source>
</evidence>
<evidence type="ECO:0000313" key="7">
    <source>
        <dbReference type="Proteomes" id="UP000228621"/>
    </source>
</evidence>
<dbReference type="InterPro" id="IPR058163">
    <property type="entry name" value="LysR-type_TF_proteobact-type"/>
</dbReference>
<evidence type="ECO:0000256" key="3">
    <source>
        <dbReference type="ARBA" id="ARBA00023125"/>
    </source>
</evidence>
<evidence type="ECO:0000313" key="6">
    <source>
        <dbReference type="EMBL" id="PCK33039.1"/>
    </source>
</evidence>
<accession>A0A2A5JUN3</accession>
<dbReference type="SUPFAM" id="SSF53850">
    <property type="entry name" value="Periplasmic binding protein-like II"/>
    <property type="match status" value="1"/>
</dbReference>
<dbReference type="InterPro" id="IPR036388">
    <property type="entry name" value="WH-like_DNA-bd_sf"/>
</dbReference>
<comment type="similarity">
    <text evidence="1">Belongs to the LysR transcriptional regulatory family.</text>
</comment>
<feature type="domain" description="HTH lysR-type" evidence="5">
    <location>
        <begin position="1"/>
        <end position="59"/>
    </location>
</feature>
<keyword evidence="2" id="KW-0805">Transcription regulation</keyword>
<dbReference type="Gene3D" id="1.10.10.10">
    <property type="entry name" value="Winged helix-like DNA-binding domain superfamily/Winged helix DNA-binding domain"/>
    <property type="match status" value="1"/>
</dbReference>
<dbReference type="Pfam" id="PF00126">
    <property type="entry name" value="HTH_1"/>
    <property type="match status" value="1"/>
</dbReference>
<keyword evidence="3" id="KW-0238">DNA-binding</keyword>
<evidence type="ECO:0000256" key="2">
    <source>
        <dbReference type="ARBA" id="ARBA00023015"/>
    </source>
</evidence>
<dbReference type="Pfam" id="PF03466">
    <property type="entry name" value="LysR_substrate"/>
    <property type="match status" value="1"/>
</dbReference>
<dbReference type="Gene3D" id="3.40.190.290">
    <property type="match status" value="1"/>
</dbReference>
<dbReference type="PROSITE" id="PS50931">
    <property type="entry name" value="HTH_LYSR"/>
    <property type="match status" value="1"/>
</dbReference>
<reference evidence="7" key="1">
    <citation type="journal article" date="2019" name="Genome Announc.">
        <title>Draft Genome Sequence of Pseudoalteromonas piscicida Strain 36Y ROTHPW, an Hypersaline Seawater Isolate from the South Coast of Sonora, Mexico.</title>
        <authorList>
            <person name="Sanchez-Diaz R."/>
            <person name="Molina-Garza Z.J."/>
            <person name="Cruz-Suarez L.E."/>
            <person name="Selvin J."/>
            <person name="Kiran G.S."/>
            <person name="Ibarra-Gamez J.C."/>
            <person name="Gomez-Gil B."/>
            <person name="Galaviz-Silva L."/>
        </authorList>
    </citation>
    <scope>NUCLEOTIDE SEQUENCE [LARGE SCALE GENOMIC DNA]</scope>
    <source>
        <strain evidence="7">36Y_RITHPW</strain>
    </source>
</reference>
<dbReference type="GO" id="GO:0003677">
    <property type="term" value="F:DNA binding"/>
    <property type="evidence" value="ECO:0007669"/>
    <property type="project" value="UniProtKB-KW"/>
</dbReference>
<dbReference type="Proteomes" id="UP000228621">
    <property type="component" value="Unassembled WGS sequence"/>
</dbReference>
<organism evidence="6 7">
    <name type="scientific">Pseudoalteromonas piscicida</name>
    <dbReference type="NCBI Taxonomy" id="43662"/>
    <lineage>
        <taxon>Bacteria</taxon>
        <taxon>Pseudomonadati</taxon>
        <taxon>Pseudomonadota</taxon>
        <taxon>Gammaproteobacteria</taxon>
        <taxon>Alteromonadales</taxon>
        <taxon>Pseudoalteromonadaceae</taxon>
        <taxon>Pseudoalteromonas</taxon>
    </lineage>
</organism>
<dbReference type="InterPro" id="IPR036390">
    <property type="entry name" value="WH_DNA-bd_sf"/>
</dbReference>
<keyword evidence="7" id="KW-1185">Reference proteome</keyword>
<protein>
    <submittedName>
        <fullName evidence="6">LysR family transcriptional regulator</fullName>
    </submittedName>
</protein>
<proteinExistence type="inferred from homology"/>
<dbReference type="OrthoDB" id="6706085at2"/>
<dbReference type="EMBL" id="NKHF01000018">
    <property type="protein sequence ID" value="PCK33039.1"/>
    <property type="molecule type" value="Genomic_DNA"/>
</dbReference>
<dbReference type="SUPFAM" id="SSF46785">
    <property type="entry name" value="Winged helix' DNA-binding domain"/>
    <property type="match status" value="1"/>
</dbReference>
<dbReference type="RefSeq" id="WP_099640798.1">
    <property type="nucleotide sequence ID" value="NZ_NKHF01000018.1"/>
</dbReference>
<dbReference type="InterPro" id="IPR005119">
    <property type="entry name" value="LysR_subst-bd"/>
</dbReference>
<dbReference type="PANTHER" id="PTHR30537">
    <property type="entry name" value="HTH-TYPE TRANSCRIPTIONAL REGULATOR"/>
    <property type="match status" value="1"/>
</dbReference>
<dbReference type="PANTHER" id="PTHR30537:SF5">
    <property type="entry name" value="HTH-TYPE TRANSCRIPTIONAL ACTIVATOR TTDR-RELATED"/>
    <property type="match status" value="1"/>
</dbReference>
<comment type="caution">
    <text evidence="6">The sequence shown here is derived from an EMBL/GenBank/DDBJ whole genome shotgun (WGS) entry which is preliminary data.</text>
</comment>
<name>A0A2A5JUN3_PSEO7</name>